<sequence>MPSNSIAYRSPSLRPRLAAGLLWLLFLLPFAAQAASMASFDARYHLSVDGWPDATVHHRVYREGDHWRSDMRAQVAIAEGQETARFAENGDGLRALGYSSGYRLLGIGKSYRLDNRQLLRHPDRQTALVDLSRSVQRERCASGCEIHYLDHKGDIETLVASPLPTAAIDVNGRMVDALRVRLVEPGKDDRHMVVAFHPDLPGLLLGVDYIKRGERVSRLSLTSLTTSNN</sequence>
<feature type="signal peptide" evidence="1">
    <location>
        <begin position="1"/>
        <end position="34"/>
    </location>
</feature>
<proteinExistence type="predicted"/>
<dbReference type="EMBL" id="CP098827">
    <property type="protein sequence ID" value="XBO70124.1"/>
    <property type="molecule type" value="Genomic_DNA"/>
</dbReference>
<gene>
    <name evidence="2" type="ORF">NFG58_16080</name>
</gene>
<evidence type="ECO:0000256" key="1">
    <source>
        <dbReference type="SAM" id="SignalP"/>
    </source>
</evidence>
<evidence type="ECO:0000313" key="2">
    <source>
        <dbReference type="EMBL" id="XBO70124.1"/>
    </source>
</evidence>
<name>A0AAU7KFF2_9GAMM</name>
<dbReference type="AlphaFoldDB" id="A0AAU7KFF2"/>
<evidence type="ECO:0008006" key="3">
    <source>
        <dbReference type="Google" id="ProtNLM"/>
    </source>
</evidence>
<organism evidence="2">
    <name type="scientific">Halomonas sp. RT37</name>
    <dbReference type="NCBI Taxonomy" id="2950872"/>
    <lineage>
        <taxon>Bacteria</taxon>
        <taxon>Pseudomonadati</taxon>
        <taxon>Pseudomonadota</taxon>
        <taxon>Gammaproteobacteria</taxon>
        <taxon>Oceanospirillales</taxon>
        <taxon>Halomonadaceae</taxon>
        <taxon>Halomonas</taxon>
    </lineage>
</organism>
<protein>
    <recommendedName>
        <fullName evidence="3">DUF3108 domain-containing protein</fullName>
    </recommendedName>
</protein>
<feature type="chain" id="PRO_5043515317" description="DUF3108 domain-containing protein" evidence="1">
    <location>
        <begin position="35"/>
        <end position="229"/>
    </location>
</feature>
<accession>A0AAU7KFF2</accession>
<dbReference type="RefSeq" id="WP_045992038.1">
    <property type="nucleotide sequence ID" value="NZ_CP098827.1"/>
</dbReference>
<keyword evidence="1" id="KW-0732">Signal</keyword>
<reference evidence="2" key="1">
    <citation type="submission" date="2022-06" db="EMBL/GenBank/DDBJ databases">
        <title>A novel DMS-producing enzyme.</title>
        <authorList>
            <person name="Zhang Y."/>
        </authorList>
    </citation>
    <scope>NUCLEOTIDE SEQUENCE</scope>
    <source>
        <strain evidence="2">RT37</strain>
    </source>
</reference>